<protein>
    <submittedName>
        <fullName evidence="4">DNA-binding transcriptional regulator YafY</fullName>
    </submittedName>
</protein>
<gene>
    <name evidence="4" type="ORF">J2S74_005233</name>
</gene>
<dbReference type="EMBL" id="JAUSUG010000033">
    <property type="protein sequence ID" value="MDQ0257771.1"/>
    <property type="molecule type" value="Genomic_DNA"/>
</dbReference>
<keyword evidence="5" id="KW-1185">Reference proteome</keyword>
<proteinExistence type="predicted"/>
<dbReference type="Pfam" id="PF13280">
    <property type="entry name" value="WYL"/>
    <property type="match status" value="1"/>
</dbReference>
<dbReference type="PROSITE" id="PS51000">
    <property type="entry name" value="HTH_DEOR_2"/>
    <property type="match status" value="1"/>
</dbReference>
<dbReference type="InterPro" id="IPR013196">
    <property type="entry name" value="HTH_11"/>
</dbReference>
<dbReference type="InterPro" id="IPR026881">
    <property type="entry name" value="WYL_dom"/>
</dbReference>
<name>A0ABU0A473_9BACI</name>
<feature type="domain" description="HTH deoR-type" evidence="3">
    <location>
        <begin position="9"/>
        <end position="64"/>
    </location>
</feature>
<dbReference type="Pfam" id="PF25583">
    <property type="entry name" value="WCX"/>
    <property type="match status" value="1"/>
</dbReference>
<dbReference type="PROSITE" id="PS52050">
    <property type="entry name" value="WYL"/>
    <property type="match status" value="1"/>
</dbReference>
<dbReference type="PANTHER" id="PTHR34580">
    <property type="match status" value="1"/>
</dbReference>
<dbReference type="SUPFAM" id="SSF46785">
    <property type="entry name" value="Winged helix' DNA-binding domain"/>
    <property type="match status" value="1"/>
</dbReference>
<dbReference type="Proteomes" id="UP001230005">
    <property type="component" value="Unassembled WGS sequence"/>
</dbReference>
<dbReference type="RefSeq" id="WP_307332017.1">
    <property type="nucleotide sequence ID" value="NZ_JAUSUG010000033.1"/>
</dbReference>
<comment type="caution">
    <text evidence="4">The sequence shown here is derived from an EMBL/GenBank/DDBJ whole genome shotgun (WGS) entry which is preliminary data.</text>
</comment>
<dbReference type="Gene3D" id="1.10.10.10">
    <property type="entry name" value="Winged helix-like DNA-binding domain superfamily/Winged helix DNA-binding domain"/>
    <property type="match status" value="1"/>
</dbReference>
<accession>A0ABU0A473</accession>
<dbReference type="SMART" id="SM00420">
    <property type="entry name" value="HTH_DEOR"/>
    <property type="match status" value="1"/>
</dbReference>
<evidence type="ECO:0000259" key="3">
    <source>
        <dbReference type="PROSITE" id="PS51000"/>
    </source>
</evidence>
<evidence type="ECO:0000313" key="4">
    <source>
        <dbReference type="EMBL" id="MDQ0257771.1"/>
    </source>
</evidence>
<dbReference type="PANTHER" id="PTHR34580:SF1">
    <property type="entry name" value="PROTEIN PAFC"/>
    <property type="match status" value="1"/>
</dbReference>
<keyword evidence="2" id="KW-0804">Transcription</keyword>
<evidence type="ECO:0000256" key="2">
    <source>
        <dbReference type="ARBA" id="ARBA00023163"/>
    </source>
</evidence>
<evidence type="ECO:0000313" key="5">
    <source>
        <dbReference type="Proteomes" id="UP001230005"/>
    </source>
</evidence>
<dbReference type="InterPro" id="IPR028349">
    <property type="entry name" value="PafC-like"/>
</dbReference>
<dbReference type="InterPro" id="IPR001034">
    <property type="entry name" value="DeoR_HTH"/>
</dbReference>
<dbReference type="InterPro" id="IPR051534">
    <property type="entry name" value="CBASS_pafABC_assoc_protein"/>
</dbReference>
<dbReference type="InterPro" id="IPR036388">
    <property type="entry name" value="WH-like_DNA-bd_sf"/>
</dbReference>
<organism evidence="4 5">
    <name type="scientific">Evansella vedderi</name>
    <dbReference type="NCBI Taxonomy" id="38282"/>
    <lineage>
        <taxon>Bacteria</taxon>
        <taxon>Bacillati</taxon>
        <taxon>Bacillota</taxon>
        <taxon>Bacilli</taxon>
        <taxon>Bacillales</taxon>
        <taxon>Bacillaceae</taxon>
        <taxon>Evansella</taxon>
    </lineage>
</organism>
<dbReference type="PIRSF" id="PIRSF016838">
    <property type="entry name" value="PafC"/>
    <property type="match status" value="1"/>
</dbReference>
<dbReference type="Pfam" id="PF08279">
    <property type="entry name" value="HTH_11"/>
    <property type="match status" value="1"/>
</dbReference>
<dbReference type="GO" id="GO:0003677">
    <property type="term" value="F:DNA binding"/>
    <property type="evidence" value="ECO:0007669"/>
    <property type="project" value="UniProtKB-KW"/>
</dbReference>
<keyword evidence="1" id="KW-0805">Transcription regulation</keyword>
<dbReference type="InterPro" id="IPR057727">
    <property type="entry name" value="WCX_dom"/>
</dbReference>
<evidence type="ECO:0000256" key="1">
    <source>
        <dbReference type="ARBA" id="ARBA00023015"/>
    </source>
</evidence>
<dbReference type="InterPro" id="IPR036390">
    <property type="entry name" value="WH_DNA-bd_sf"/>
</dbReference>
<keyword evidence="4" id="KW-0238">DNA-binding</keyword>
<reference evidence="4 5" key="1">
    <citation type="submission" date="2023-07" db="EMBL/GenBank/DDBJ databases">
        <title>Genomic Encyclopedia of Type Strains, Phase IV (KMG-IV): sequencing the most valuable type-strain genomes for metagenomic binning, comparative biology and taxonomic classification.</title>
        <authorList>
            <person name="Goeker M."/>
        </authorList>
    </citation>
    <scope>NUCLEOTIDE SEQUENCE [LARGE SCALE GENOMIC DNA]</scope>
    <source>
        <strain evidence="4 5">DSM 9768</strain>
    </source>
</reference>
<sequence length="326" mass="38193">MPQTQGLAKVERLFFILQYLSNHEYATAQELANHCGTSKRSIYRDMRNLEEQGFFITTDPNKGYKLIEQAVRGGGRLTKDEWMALTLYPVISQGITSGDHPFHHAYKTGLEKIMSYVQKGGDSSLIGSELGERIRLHARPSEQAQFNVMPGILTAISENRSIEVTYYSIHRDEETCRLLDPYYLVPRGGHLYVIAYCHTRKDVRVFRSSRFHSVKVTDQSFKIPRTFHIDDFLSRRWSIFSEDKETHFVVRFNKEAARYVQEEDFHVETNRTKKEDGSLLLETTVKSQEEFLRWIRSFGVEAEVLEPKEVREQLKKEFEMMVDRYR</sequence>